<feature type="domain" description="Cadherin-like beta-sandwich-like" evidence="1">
    <location>
        <begin position="41"/>
        <end position="129"/>
    </location>
</feature>
<dbReference type="RefSeq" id="WP_090748368.1">
    <property type="nucleotide sequence ID" value="NZ_CZQA01000008.1"/>
</dbReference>
<accession>A0A0S4LLA0</accession>
<dbReference type="Pfam" id="PF12733">
    <property type="entry name" value="Cadherin-like"/>
    <property type="match status" value="5"/>
</dbReference>
<name>A0A0S4LLA0_9BACT</name>
<dbReference type="AlphaFoldDB" id="A0A0S4LLA0"/>
<feature type="domain" description="Cadherin-like beta-sandwich-like" evidence="1">
    <location>
        <begin position="138"/>
        <end position="225"/>
    </location>
</feature>
<dbReference type="STRING" id="1742972.COMA1_20493"/>
<dbReference type="Proteomes" id="UP000199032">
    <property type="component" value="Unassembled WGS sequence"/>
</dbReference>
<sequence length="529" mass="54020">MKPRLIITRADWVALCLVVLCVTPYGCKDSASVSDKPDVPLASLSVTPATLLPAFSSEATSYTAQAPTTATSVTVTATPQDSTVTVSIDGTIGTQRSIALDQPGSTKTIPIVLTTQTGTDSTYSVRVTRLLSGDNNLKTLTVTPGSLSPLFDPTKPDYTLDVATNISTVAIAATKADPGAVLSGTVSNDGRATIQLDGPGTSKAVSIIVTAPNGESKTYRITINRAASSNNNLSALRVQVGTADQTLSPGFTSGETNYRVDVGTTVTSITITATKADPLAVISGGIPNESQATIPLDGPGTSKVVLITVTAQDATTSKIYRITVNRAASSNNNLSALSITPGPLEPLFAANTLDYTVTVAHTISAVVISATKEDPNAVISGSVPNEGQATIPLDGPGTSKVVLITVTAQDATTSKTYRVTVNRRASNDSSLSALTVSAGTLDPPFASNILNYTVQVGLLVGGVTISATKTDPNATMSSLGSVIAAPGNPTGQVTVAPGLGIGVPVDIQVIAQDGINTTTHRITVNRGLF</sequence>
<protein>
    <recommendedName>
        <fullName evidence="1">Cadherin-like beta-sandwich-like domain-containing protein</fullName>
    </recommendedName>
</protein>
<feature type="domain" description="Cadherin-like beta-sandwich-like" evidence="1">
    <location>
        <begin position="234"/>
        <end position="326"/>
    </location>
</feature>
<proteinExistence type="predicted"/>
<keyword evidence="3" id="KW-1185">Reference proteome</keyword>
<evidence type="ECO:0000313" key="3">
    <source>
        <dbReference type="Proteomes" id="UP000199032"/>
    </source>
</evidence>
<dbReference type="OrthoDB" id="2663432at2"/>
<dbReference type="EMBL" id="CZQA01000008">
    <property type="protein sequence ID" value="CUS35874.1"/>
    <property type="molecule type" value="Genomic_DNA"/>
</dbReference>
<gene>
    <name evidence="2" type="ORF">COMA1_20493</name>
</gene>
<evidence type="ECO:0000313" key="2">
    <source>
        <dbReference type="EMBL" id="CUS35874.1"/>
    </source>
</evidence>
<feature type="domain" description="Cadherin-like beta-sandwich-like" evidence="1">
    <location>
        <begin position="334"/>
        <end position="424"/>
    </location>
</feature>
<evidence type="ECO:0000259" key="1">
    <source>
        <dbReference type="Pfam" id="PF12733"/>
    </source>
</evidence>
<feature type="domain" description="Cadherin-like beta-sandwich-like" evidence="1">
    <location>
        <begin position="431"/>
        <end position="526"/>
    </location>
</feature>
<reference evidence="2 3" key="1">
    <citation type="submission" date="2015-10" db="EMBL/GenBank/DDBJ databases">
        <authorList>
            <person name="Gilbert D.G."/>
        </authorList>
    </citation>
    <scope>NUCLEOTIDE SEQUENCE [LARGE SCALE GENOMIC DNA]</scope>
    <source>
        <strain evidence="2">COMA1</strain>
    </source>
</reference>
<organism evidence="2 3">
    <name type="scientific">Candidatus Nitrospira nitrosa</name>
    <dbReference type="NCBI Taxonomy" id="1742972"/>
    <lineage>
        <taxon>Bacteria</taxon>
        <taxon>Pseudomonadati</taxon>
        <taxon>Nitrospirota</taxon>
        <taxon>Nitrospiria</taxon>
        <taxon>Nitrospirales</taxon>
        <taxon>Nitrospiraceae</taxon>
        <taxon>Nitrospira</taxon>
    </lineage>
</organism>
<dbReference type="InterPro" id="IPR025883">
    <property type="entry name" value="Cadherin-like_domain"/>
</dbReference>